<dbReference type="EMBL" id="WOTB01000036">
    <property type="protein sequence ID" value="NHN86476.1"/>
    <property type="molecule type" value="Genomic_DNA"/>
</dbReference>
<comment type="caution">
    <text evidence="1">The sequence shown here is derived from an EMBL/GenBank/DDBJ whole genome shotgun (WGS) entry which is preliminary data.</text>
</comment>
<keyword evidence="2" id="KW-1185">Reference proteome</keyword>
<reference evidence="1 2" key="1">
    <citation type="journal article" date="2020" name="Int. J. Syst. Evol. Microbiol.">
        <title>Novel acetic acid bacteria from cider fermentations: Acetobacter conturbans sp. nov. and Acetobacter fallax sp. nov.</title>
        <authorList>
            <person name="Sombolestani A.S."/>
            <person name="Cleenwerck I."/>
            <person name="Cnockaert M."/>
            <person name="Borremans W."/>
            <person name="Wieme A.D."/>
            <person name="De Vuyst L."/>
            <person name="Vandamme P."/>
        </authorList>
    </citation>
    <scope>NUCLEOTIDE SEQUENCE [LARGE SCALE GENOMIC DNA]</scope>
    <source>
        <strain evidence="1 2">LMG 30640</strain>
    </source>
</reference>
<proteinExistence type="predicted"/>
<sequence length="310" mass="36227">MVGRKDFRLWKDAAKAVLYGIARRNIPVPEFSGWHETIATGRSARSYKIPAIVWFFWDREERPALVGATIRRVQELNPDYDVRVLTPATMGRFIDASFMDRRDITVAQKSDLIRLELLSRYGGIWCDATCFFSENFSWVRAAINDRSCELAGFYRDQDTADRRYPVIESWFLASPPDSLFMSEWRDEFRKILTLGSDEYFKELSNRSDYEQIRQGIERPQYLMIYLAAQIAMRKVSPALYLRRAEDGPFLYQQAVKWDREKIATLLCRLTGLRSVPPVIKLTHSNRYLLPFMIRYGLVRKGSILGQFLKS</sequence>
<evidence type="ECO:0000313" key="2">
    <source>
        <dbReference type="Proteomes" id="UP000635278"/>
    </source>
</evidence>
<evidence type="ECO:0008006" key="3">
    <source>
        <dbReference type="Google" id="ProtNLM"/>
    </source>
</evidence>
<dbReference type="Gene3D" id="3.90.550.20">
    <property type="match status" value="1"/>
</dbReference>
<dbReference type="SUPFAM" id="SSF53448">
    <property type="entry name" value="Nucleotide-diphospho-sugar transferases"/>
    <property type="match status" value="1"/>
</dbReference>
<dbReference type="Proteomes" id="UP000635278">
    <property type="component" value="Unassembled WGS sequence"/>
</dbReference>
<dbReference type="InterPro" id="IPR029044">
    <property type="entry name" value="Nucleotide-diphossugar_trans"/>
</dbReference>
<protein>
    <recommendedName>
        <fullName evidence="3">Mannosyltransferase</fullName>
    </recommendedName>
</protein>
<accession>A0ABX0JSL4</accession>
<evidence type="ECO:0000313" key="1">
    <source>
        <dbReference type="EMBL" id="NHN86476.1"/>
    </source>
</evidence>
<name>A0ABX0JSL4_9PROT</name>
<dbReference type="RefSeq" id="WP_242010894.1">
    <property type="nucleotide sequence ID" value="NZ_WOTB01000036.1"/>
</dbReference>
<gene>
    <name evidence="1" type="ORF">GOB93_17815</name>
</gene>
<organism evidence="1 2">
    <name type="scientific">Acetobacter musti</name>
    <dbReference type="NCBI Taxonomy" id="864732"/>
    <lineage>
        <taxon>Bacteria</taxon>
        <taxon>Pseudomonadati</taxon>
        <taxon>Pseudomonadota</taxon>
        <taxon>Alphaproteobacteria</taxon>
        <taxon>Acetobacterales</taxon>
        <taxon>Acetobacteraceae</taxon>
        <taxon>Acetobacter</taxon>
    </lineage>
</organism>
<dbReference type="Pfam" id="PF05704">
    <property type="entry name" value="Caps_synth"/>
    <property type="match status" value="1"/>
</dbReference>
<dbReference type="InterPro" id="IPR008441">
    <property type="entry name" value="AfumC-like_glycosyl_Trfase"/>
</dbReference>